<proteinExistence type="predicted"/>
<organism evidence="2 3">
    <name type="scientific">Legionella oakridgensis</name>
    <dbReference type="NCBI Taxonomy" id="29423"/>
    <lineage>
        <taxon>Bacteria</taxon>
        <taxon>Pseudomonadati</taxon>
        <taxon>Pseudomonadota</taxon>
        <taxon>Gammaproteobacteria</taxon>
        <taxon>Legionellales</taxon>
        <taxon>Legionellaceae</taxon>
        <taxon>Legionella</taxon>
    </lineage>
</organism>
<reference evidence="2 3" key="1">
    <citation type="submission" date="2015-11" db="EMBL/GenBank/DDBJ databases">
        <title>Genomic analysis of 38 Legionella species identifies large and diverse effector repertoires.</title>
        <authorList>
            <person name="Burstein D."/>
            <person name="Amaro F."/>
            <person name="Zusman T."/>
            <person name="Lifshitz Z."/>
            <person name="Cohen O."/>
            <person name="Gilbert J.A."/>
            <person name="Pupko T."/>
            <person name="Shuman H.A."/>
            <person name="Segal G."/>
        </authorList>
    </citation>
    <scope>NUCLEOTIDE SEQUENCE [LARGE SCALE GENOMIC DNA]</scope>
    <source>
        <strain evidence="2 3">Oak Ridge-10</strain>
    </source>
</reference>
<dbReference type="RefSeq" id="WP_025386748.1">
    <property type="nucleotide sequence ID" value="NZ_LCUA01000014.1"/>
</dbReference>
<evidence type="ECO:0000256" key="1">
    <source>
        <dbReference type="SAM" id="Phobius"/>
    </source>
</evidence>
<feature type="transmembrane region" description="Helical" evidence="1">
    <location>
        <begin position="277"/>
        <end position="295"/>
    </location>
</feature>
<gene>
    <name evidence="2" type="ORF">Loak_1322</name>
</gene>
<evidence type="ECO:0000313" key="3">
    <source>
        <dbReference type="Proteomes" id="UP000054858"/>
    </source>
</evidence>
<evidence type="ECO:0000313" key="2">
    <source>
        <dbReference type="EMBL" id="KTD38377.1"/>
    </source>
</evidence>
<keyword evidence="1" id="KW-0812">Transmembrane</keyword>
<sequence length="499" mass="56722">MAKTAQYQPFVMDKQSFFSSSVDSINKVRTRVSQKEYEFLSKNQLLIEQEFNQLFASLKKNPKHREAFWLYCYYCSLMLQSYYQGYGKFDQAEKYHKLSEEIAYFYEQGVFPDAPTVQSWQNQFSKDLGELASTLKHASKIRSWVSFTNITRLQIVFSRLTLKQSLAIIQGSSFLEKLDEILGRHTDIDGMLSTLDKPAAVLNVLSVGVFAARFVINIGLILKHTFVPSEAEKSLSLKERFAKELGKRHCDLLNDMVWATVNGLTNYAKYFNISAPVANWVTAGFLLFDVSLLVYRRWLAEQEYLLKKEQYLQEKAQHADDDKRCQLLDEQLAELEIHWQASNASYWFNISAAILLMTGFSAYLLLASPVAAPACFFACVLAVAMYLSADMYGKYHEKSMLLQRAEQTGGDVSLAAREMQEARSAFMVSMVKNTMMPLLIMATFAVSWPAAIVLTVLFIGYECGKGYFNQANKPALPAPIAEKNASVDEEELDRGLCYC</sequence>
<feature type="transmembrane region" description="Helical" evidence="1">
    <location>
        <begin position="438"/>
        <end position="461"/>
    </location>
</feature>
<dbReference type="AlphaFoldDB" id="A0A0W0X1F2"/>
<protein>
    <submittedName>
        <fullName evidence="2">Coiled-coil protein</fullName>
    </submittedName>
</protein>
<dbReference type="PATRIC" id="fig|29423.5.peg.1384"/>
<name>A0A0W0X1F2_9GAMM</name>
<feature type="transmembrane region" description="Helical" evidence="1">
    <location>
        <begin position="370"/>
        <end position="389"/>
    </location>
</feature>
<keyword evidence="1" id="KW-0472">Membrane</keyword>
<feature type="transmembrane region" description="Helical" evidence="1">
    <location>
        <begin position="346"/>
        <end position="364"/>
    </location>
</feature>
<dbReference type="Proteomes" id="UP000054858">
    <property type="component" value="Unassembled WGS sequence"/>
</dbReference>
<accession>A0A0W0X1F2</accession>
<dbReference type="EMBL" id="LNYP01000028">
    <property type="protein sequence ID" value="KTD38377.1"/>
    <property type="molecule type" value="Genomic_DNA"/>
</dbReference>
<comment type="caution">
    <text evidence="2">The sequence shown here is derived from an EMBL/GenBank/DDBJ whole genome shotgun (WGS) entry which is preliminary data.</text>
</comment>
<keyword evidence="1" id="KW-1133">Transmembrane helix</keyword>
<feature type="transmembrane region" description="Helical" evidence="1">
    <location>
        <begin position="200"/>
        <end position="222"/>
    </location>
</feature>